<accession>A0AAV9VKG9</accession>
<dbReference type="EMBL" id="JAVHNS010000001">
    <property type="protein sequence ID" value="KAK6362626.1"/>
    <property type="molecule type" value="Genomic_DNA"/>
</dbReference>
<gene>
    <name evidence="2" type="ORF">TWF730_000082</name>
</gene>
<keyword evidence="1" id="KW-0812">Transmembrane</keyword>
<dbReference type="AlphaFoldDB" id="A0AAV9VKG9"/>
<keyword evidence="1" id="KW-0472">Membrane</keyword>
<name>A0AAV9VKG9_9PEZI</name>
<dbReference type="Proteomes" id="UP001373714">
    <property type="component" value="Unassembled WGS sequence"/>
</dbReference>
<evidence type="ECO:0000256" key="1">
    <source>
        <dbReference type="SAM" id="Phobius"/>
    </source>
</evidence>
<evidence type="ECO:0000313" key="2">
    <source>
        <dbReference type="EMBL" id="KAK6362626.1"/>
    </source>
</evidence>
<sequence length="159" mass="17005">MYQGYCQGKDTLAIPTVTKVNSEVVVQTTIEHTETVELTARRTNTVVETVRAVSVQTIFTGTTTTSSASVVTMVIYSTLTTILTDASLGELASQWKGSGGLHTGDKVAIAIGVVAAAVIICGLLWIVTLQTKTSMMKQELDFYRNNVQYGGINAAQPDK</sequence>
<feature type="transmembrane region" description="Helical" evidence="1">
    <location>
        <begin position="107"/>
        <end position="127"/>
    </location>
</feature>
<organism evidence="2 3">
    <name type="scientific">Orbilia blumenaviensis</name>
    <dbReference type="NCBI Taxonomy" id="1796055"/>
    <lineage>
        <taxon>Eukaryota</taxon>
        <taxon>Fungi</taxon>
        <taxon>Dikarya</taxon>
        <taxon>Ascomycota</taxon>
        <taxon>Pezizomycotina</taxon>
        <taxon>Orbiliomycetes</taxon>
        <taxon>Orbiliales</taxon>
        <taxon>Orbiliaceae</taxon>
        <taxon>Orbilia</taxon>
    </lineage>
</organism>
<evidence type="ECO:0000313" key="3">
    <source>
        <dbReference type="Proteomes" id="UP001373714"/>
    </source>
</evidence>
<protein>
    <submittedName>
        <fullName evidence="2">Uncharacterized protein</fullName>
    </submittedName>
</protein>
<reference evidence="2 3" key="1">
    <citation type="submission" date="2019-10" db="EMBL/GenBank/DDBJ databases">
        <authorList>
            <person name="Palmer J.M."/>
        </authorList>
    </citation>
    <scope>NUCLEOTIDE SEQUENCE [LARGE SCALE GENOMIC DNA]</scope>
    <source>
        <strain evidence="2 3">TWF730</strain>
    </source>
</reference>
<keyword evidence="1" id="KW-1133">Transmembrane helix</keyword>
<proteinExistence type="predicted"/>
<comment type="caution">
    <text evidence="2">The sequence shown here is derived from an EMBL/GenBank/DDBJ whole genome shotgun (WGS) entry which is preliminary data.</text>
</comment>
<keyword evidence="3" id="KW-1185">Reference proteome</keyword>